<evidence type="ECO:0000313" key="7">
    <source>
        <dbReference type="Proteomes" id="UP000003178"/>
    </source>
</evidence>
<comment type="caution">
    <text evidence="6">The sequence shown here is derived from an EMBL/GenBank/DDBJ whole genome shotgun (WGS) entry which is preliminary data.</text>
</comment>
<dbReference type="HOGENOM" id="CLU_039613_6_1_9"/>
<dbReference type="PANTHER" id="PTHR30126:SF39">
    <property type="entry name" value="HTH-TYPE TRANSCRIPTIONAL REGULATOR CYSL"/>
    <property type="match status" value="1"/>
</dbReference>
<dbReference type="OrthoDB" id="9785745at2"/>
<keyword evidence="7" id="KW-1185">Reference proteome</keyword>
<dbReference type="PROSITE" id="PS50931">
    <property type="entry name" value="HTH_LYSR"/>
    <property type="match status" value="1"/>
</dbReference>
<evidence type="ECO:0000313" key="6">
    <source>
        <dbReference type="EMBL" id="EEA86281.1"/>
    </source>
</evidence>
<dbReference type="PANTHER" id="PTHR30126">
    <property type="entry name" value="HTH-TYPE TRANSCRIPTIONAL REGULATOR"/>
    <property type="match status" value="1"/>
</dbReference>
<evidence type="ECO:0000256" key="2">
    <source>
        <dbReference type="ARBA" id="ARBA00023015"/>
    </source>
</evidence>
<keyword evidence="3" id="KW-0238">DNA-binding</keyword>
<reference evidence="6 7" key="1">
    <citation type="submission" date="2008-09" db="EMBL/GenBank/DDBJ databases">
        <authorList>
            <person name="Fulton L."/>
            <person name="Clifton S."/>
            <person name="Fulton B."/>
            <person name="Xu J."/>
            <person name="Minx P."/>
            <person name="Pepin K.H."/>
            <person name="Johnson M."/>
            <person name="Thiruvilangam P."/>
            <person name="Bhonagiri V."/>
            <person name="Nash W.E."/>
            <person name="Mardis E.R."/>
            <person name="Wilson R.K."/>
        </authorList>
    </citation>
    <scope>NUCLEOTIDE SEQUENCE [LARGE SCALE GENOMIC DNA]</scope>
    <source>
        <strain evidence="6 7">DSM 13275</strain>
    </source>
</reference>
<dbReference type="InterPro" id="IPR000847">
    <property type="entry name" value="LysR_HTH_N"/>
</dbReference>
<dbReference type="eggNOG" id="COG0583">
    <property type="taxonomic scope" value="Bacteria"/>
</dbReference>
<protein>
    <submittedName>
        <fullName evidence="6">HTH-type transcriptional regulator CysL</fullName>
    </submittedName>
</protein>
<keyword evidence="2" id="KW-0805">Transcription regulation</keyword>
<keyword evidence="4" id="KW-0804">Transcription</keyword>
<dbReference type="GO" id="GO:0000976">
    <property type="term" value="F:transcription cis-regulatory region binding"/>
    <property type="evidence" value="ECO:0007669"/>
    <property type="project" value="TreeGrafter"/>
</dbReference>
<evidence type="ECO:0000256" key="4">
    <source>
        <dbReference type="ARBA" id="ARBA00023163"/>
    </source>
</evidence>
<comment type="similarity">
    <text evidence="1">Belongs to the LysR transcriptional regulatory family.</text>
</comment>
<evidence type="ECO:0000259" key="5">
    <source>
        <dbReference type="PROSITE" id="PS50931"/>
    </source>
</evidence>
<dbReference type="PRINTS" id="PR00039">
    <property type="entry name" value="HTHLYSR"/>
</dbReference>
<dbReference type="InterPro" id="IPR036390">
    <property type="entry name" value="WH_DNA-bd_sf"/>
</dbReference>
<dbReference type="Gene3D" id="1.10.10.10">
    <property type="entry name" value="Winged helix-like DNA-binding domain superfamily/Winged helix DNA-binding domain"/>
    <property type="match status" value="1"/>
</dbReference>
<dbReference type="SUPFAM" id="SSF46785">
    <property type="entry name" value="Winged helix' DNA-binding domain"/>
    <property type="match status" value="1"/>
</dbReference>
<dbReference type="STRING" id="500633.CLOHIR_00052"/>
<dbReference type="Proteomes" id="UP000003178">
    <property type="component" value="Unassembled WGS sequence"/>
</dbReference>
<dbReference type="Gene3D" id="3.40.190.290">
    <property type="match status" value="1"/>
</dbReference>
<evidence type="ECO:0000256" key="3">
    <source>
        <dbReference type="ARBA" id="ARBA00023125"/>
    </source>
</evidence>
<dbReference type="EMBL" id="ABWP01000003">
    <property type="protein sequence ID" value="EEA86281.1"/>
    <property type="molecule type" value="Genomic_DNA"/>
</dbReference>
<name>B6FW03_PEPHT</name>
<dbReference type="GO" id="GO:0003700">
    <property type="term" value="F:DNA-binding transcription factor activity"/>
    <property type="evidence" value="ECO:0007669"/>
    <property type="project" value="InterPro"/>
</dbReference>
<dbReference type="AlphaFoldDB" id="B6FW03"/>
<dbReference type="RefSeq" id="WP_006438969.1">
    <property type="nucleotide sequence ID" value="NZ_DS995354.1"/>
</dbReference>
<dbReference type="InterPro" id="IPR005119">
    <property type="entry name" value="LysR_subst-bd"/>
</dbReference>
<accession>B6FW03</accession>
<reference evidence="6 7" key="2">
    <citation type="submission" date="2008-10" db="EMBL/GenBank/DDBJ databases">
        <title>Draft genome sequence of Clostridium hiranonis (DSM 13275).</title>
        <authorList>
            <person name="Sudarsanam P."/>
            <person name="Ley R."/>
            <person name="Guruge J."/>
            <person name="Turnbaugh P.J."/>
            <person name="Mahowald M."/>
            <person name="Liep D."/>
            <person name="Gordon J."/>
        </authorList>
    </citation>
    <scope>NUCLEOTIDE SEQUENCE [LARGE SCALE GENOMIC DNA]</scope>
    <source>
        <strain evidence="6 7">DSM 13275</strain>
    </source>
</reference>
<dbReference type="Pfam" id="PF03466">
    <property type="entry name" value="LysR_substrate"/>
    <property type="match status" value="1"/>
</dbReference>
<dbReference type="FunFam" id="1.10.10.10:FF:000001">
    <property type="entry name" value="LysR family transcriptional regulator"/>
    <property type="match status" value="1"/>
</dbReference>
<feature type="domain" description="HTH lysR-type" evidence="5">
    <location>
        <begin position="1"/>
        <end position="59"/>
    </location>
</feature>
<gene>
    <name evidence="6" type="primary">cysL</name>
    <name evidence="6" type="ORF">CLOHIR_00052</name>
</gene>
<organism evidence="6 7">
    <name type="scientific">Peptacetobacter hiranonis (strain DSM 13275 / JCM 10541 / KCTC 15199 / TO-931)</name>
    <name type="common">Clostridium hiranonis</name>
    <dbReference type="NCBI Taxonomy" id="500633"/>
    <lineage>
        <taxon>Bacteria</taxon>
        <taxon>Bacillati</taxon>
        <taxon>Bacillota</taxon>
        <taxon>Clostridia</taxon>
        <taxon>Peptostreptococcales</taxon>
        <taxon>Peptostreptococcaceae</taxon>
        <taxon>Peptacetobacter</taxon>
    </lineage>
</organism>
<dbReference type="SUPFAM" id="SSF53850">
    <property type="entry name" value="Periplasmic binding protein-like II"/>
    <property type="match status" value="1"/>
</dbReference>
<sequence length="296" mass="34028">MLEELKTFIAVVEIKNFTKAAEYLSLSQPSVSVHIKNLENYFGEKLIDRSVRQKSIKITEQGYLLYKRAKEVVSIIEAAKLEVKIDTEYIVGDIKISAVPSAANYILPKYIAEFSKKYPNINIELSIKSFDDVKKDLVNLDADIGIIDRKIMSDDFEQQECFKENMKLIFPYDYKTYISNIHSYENLSGQNWILREKGSGTRFLTEYFLNKKQIIPKSVFIMGSSYSIKEAVKNGMGISILSGSACEQFENSNEIFCMDIDNEFSRTFYSISQKNFKPKRSVSLFLDEIKNSDAQI</sequence>
<dbReference type="InterPro" id="IPR036388">
    <property type="entry name" value="WH-like_DNA-bd_sf"/>
</dbReference>
<proteinExistence type="inferred from homology"/>
<dbReference type="Pfam" id="PF00126">
    <property type="entry name" value="HTH_1"/>
    <property type="match status" value="1"/>
</dbReference>
<evidence type="ECO:0000256" key="1">
    <source>
        <dbReference type="ARBA" id="ARBA00009437"/>
    </source>
</evidence>